<accession>M1PX22</accession>
<evidence type="ECO:0000313" key="1">
    <source>
        <dbReference type="EMBL" id="AGF91402.1"/>
    </source>
</evidence>
<reference evidence="1 2" key="1">
    <citation type="submission" date="2010-12" db="EMBL/GenBank/DDBJ databases">
        <title>The Genome Sequence of Cyanophage P-SS1.</title>
        <authorList>
            <consortium name="The Broad Institute Genome Sequencing Platform"/>
            <person name="Henn M.R."/>
            <person name="Sullivan M.S."/>
            <person name="Osburne M.S."/>
            <person name="Levin J."/>
            <person name="Malboeuf C."/>
            <person name="Casali M."/>
            <person name="Russ C."/>
            <person name="Lennon N."/>
            <person name="Chapman S.B."/>
            <person name="Erlich R."/>
            <person name="Young S.K."/>
            <person name="Yandava C."/>
            <person name="Zeng Q."/>
            <person name="Alvarado L."/>
            <person name="Anderson S."/>
            <person name="Berlin A."/>
            <person name="Chen Z."/>
            <person name="Freedman E."/>
            <person name="Gellesch M."/>
            <person name="Goldberg J."/>
            <person name="Green L."/>
            <person name="Griggs A."/>
            <person name="Gujja S."/>
            <person name="Heilman E.R."/>
            <person name="Heiman D."/>
            <person name="Hollinger A."/>
            <person name="Howarth C."/>
            <person name="Larson L."/>
            <person name="Mehta T."/>
            <person name="Pearson M."/>
            <person name="Roberts A."/>
            <person name="Ryan E."/>
            <person name="Saif S."/>
            <person name="Shea T."/>
            <person name="Shenoy N."/>
            <person name="Sisk P."/>
            <person name="Stolte C."/>
            <person name="Sykes S."/>
            <person name="White J."/>
            <person name="Yu Q."/>
            <person name="Coleman M.L."/>
            <person name="Huang K.H."/>
            <person name="Weigele P.R."/>
            <person name="DeFrancesco A.S."/>
            <person name="Kern S.E."/>
            <person name="Thompson L.R."/>
            <person name="Fu R."/>
            <person name="Hombeck B."/>
            <person name="Chisholm S.W."/>
            <person name="Haas B."/>
            <person name="Nusbaum C."/>
            <person name="Birren B."/>
        </authorList>
    </citation>
    <scope>NUCLEOTIDE SEQUENCE [LARGE SCALE GENOMIC DNA]</scope>
    <source>
        <strain evidence="1 2">P-SS1</strain>
    </source>
</reference>
<proteinExistence type="predicted"/>
<dbReference type="EMBL" id="JF974306">
    <property type="protein sequence ID" value="AGF91402.1"/>
    <property type="molecule type" value="Genomic_DNA"/>
</dbReference>
<dbReference type="Proteomes" id="UP000502917">
    <property type="component" value="Segment"/>
</dbReference>
<evidence type="ECO:0000313" key="2">
    <source>
        <dbReference type="Proteomes" id="UP000502917"/>
    </source>
</evidence>
<gene>
    <name evidence="1" type="ORF">CPYG_00107</name>
</gene>
<protein>
    <submittedName>
        <fullName evidence="1">Uncharacterized protein</fullName>
    </submittedName>
</protein>
<name>M1PX22_9CAUD</name>
<sequence length="64" mass="7251">MAADKGNAIKWVATRKVDDYLEYLVSHTAWNPDKRFAKIFDTSAGGRKYLKEAGLKGTVRKHII</sequence>
<organism evidence="1 2">
    <name type="scientific">Cyanophage P-SS1</name>
    <dbReference type="NCBI Taxonomy" id="889957"/>
    <lineage>
        <taxon>Viruses</taxon>
        <taxon>Duplodnaviria</taxon>
        <taxon>Heunggongvirae</taxon>
        <taxon>Uroviricota</taxon>
        <taxon>Caudoviricetes</taxon>
        <taxon>Pantevenvirales</taxon>
        <taxon>Kyanoviridae</taxon>
        <taxon>Ronodorvirus</taxon>
        <taxon>Ronodorvirus ssm4</taxon>
    </lineage>
</organism>